<accession>A0A0E9RV60</accession>
<name>A0A0E9RV60_ANGAN</name>
<sequence length="13" mass="1569">MSGCHLYLYKLKL</sequence>
<proteinExistence type="predicted"/>
<reference evidence="1" key="2">
    <citation type="journal article" date="2015" name="Fish Shellfish Immunol.">
        <title>Early steps in the European eel (Anguilla anguilla)-Vibrio vulnificus interaction in the gills: Role of the RtxA13 toxin.</title>
        <authorList>
            <person name="Callol A."/>
            <person name="Pajuelo D."/>
            <person name="Ebbesson L."/>
            <person name="Teles M."/>
            <person name="MacKenzie S."/>
            <person name="Amaro C."/>
        </authorList>
    </citation>
    <scope>NUCLEOTIDE SEQUENCE</scope>
</reference>
<organism evidence="1">
    <name type="scientific">Anguilla anguilla</name>
    <name type="common">European freshwater eel</name>
    <name type="synonym">Muraena anguilla</name>
    <dbReference type="NCBI Taxonomy" id="7936"/>
    <lineage>
        <taxon>Eukaryota</taxon>
        <taxon>Metazoa</taxon>
        <taxon>Chordata</taxon>
        <taxon>Craniata</taxon>
        <taxon>Vertebrata</taxon>
        <taxon>Euteleostomi</taxon>
        <taxon>Actinopterygii</taxon>
        <taxon>Neopterygii</taxon>
        <taxon>Teleostei</taxon>
        <taxon>Anguilliformes</taxon>
        <taxon>Anguillidae</taxon>
        <taxon>Anguilla</taxon>
    </lineage>
</organism>
<evidence type="ECO:0000313" key="1">
    <source>
        <dbReference type="EMBL" id="JAH33056.1"/>
    </source>
</evidence>
<protein>
    <submittedName>
        <fullName evidence="1">Uncharacterized protein</fullName>
    </submittedName>
</protein>
<dbReference type="EMBL" id="GBXM01075521">
    <property type="protein sequence ID" value="JAH33056.1"/>
    <property type="molecule type" value="Transcribed_RNA"/>
</dbReference>
<reference evidence="1" key="1">
    <citation type="submission" date="2014-11" db="EMBL/GenBank/DDBJ databases">
        <authorList>
            <person name="Amaro Gonzalez C."/>
        </authorList>
    </citation>
    <scope>NUCLEOTIDE SEQUENCE</scope>
</reference>